<name>A8ZWN7_DESOH</name>
<dbReference type="EMBL" id="CP000859">
    <property type="protein sequence ID" value="ABW68368.1"/>
    <property type="molecule type" value="Genomic_DNA"/>
</dbReference>
<gene>
    <name evidence="1" type="ordered locus">Dole_2565</name>
</gene>
<accession>A8ZWN7</accession>
<dbReference type="KEGG" id="dol:Dole_2565"/>
<evidence type="ECO:0000313" key="2">
    <source>
        <dbReference type="Proteomes" id="UP000008561"/>
    </source>
</evidence>
<sequence length="206" mass="24119">METRADFDVNKTLAEVVKSKDTRLWEGFPVLLVNAAKEPSFDYDQILKNLTKSEERKTLHFLSLLSLALCQHHHLSFVWARQFKKSLSRPDLDRLQELKNALVRNKAVSFGNKQFDPSRLKETFNNYFVQDAEKTKQMKEQYGNLSLEYALSQLFSPKQKELFQKKLQGEPLTKTEKEYYSRSVKKKVSALANPDLHRLAQKLMDY</sequence>
<reference evidence="1 2" key="1">
    <citation type="submission" date="2007-10" db="EMBL/GenBank/DDBJ databases">
        <title>Complete sequence of Desulfococcus oleovorans Hxd3.</title>
        <authorList>
            <consortium name="US DOE Joint Genome Institute"/>
            <person name="Copeland A."/>
            <person name="Lucas S."/>
            <person name="Lapidus A."/>
            <person name="Barry K."/>
            <person name="Glavina del Rio T."/>
            <person name="Dalin E."/>
            <person name="Tice H."/>
            <person name="Pitluck S."/>
            <person name="Kiss H."/>
            <person name="Brettin T."/>
            <person name="Bruce D."/>
            <person name="Detter J.C."/>
            <person name="Han C."/>
            <person name="Schmutz J."/>
            <person name="Larimer F."/>
            <person name="Land M."/>
            <person name="Hauser L."/>
            <person name="Kyrpides N."/>
            <person name="Kim E."/>
            <person name="Wawrik B."/>
            <person name="Richardson P."/>
        </authorList>
    </citation>
    <scope>NUCLEOTIDE SEQUENCE [LARGE SCALE GENOMIC DNA]</scope>
    <source>
        <strain evidence="2">DSM 6200 / JCM 39069 / Hxd3</strain>
    </source>
</reference>
<dbReference type="HOGENOM" id="CLU_1238741_0_0_7"/>
<dbReference type="Proteomes" id="UP000008561">
    <property type="component" value="Chromosome"/>
</dbReference>
<organism evidence="1 2">
    <name type="scientific">Desulfosudis oleivorans (strain DSM 6200 / JCM 39069 / Hxd3)</name>
    <name type="common">Desulfococcus oleovorans</name>
    <dbReference type="NCBI Taxonomy" id="96561"/>
    <lineage>
        <taxon>Bacteria</taxon>
        <taxon>Pseudomonadati</taxon>
        <taxon>Thermodesulfobacteriota</taxon>
        <taxon>Desulfobacteria</taxon>
        <taxon>Desulfobacterales</taxon>
        <taxon>Desulfosudaceae</taxon>
        <taxon>Desulfosudis</taxon>
    </lineage>
</organism>
<protein>
    <submittedName>
        <fullName evidence="1">Uncharacterized protein</fullName>
    </submittedName>
</protein>
<dbReference type="AlphaFoldDB" id="A8ZWN7"/>
<keyword evidence="2" id="KW-1185">Reference proteome</keyword>
<evidence type="ECO:0000313" key="1">
    <source>
        <dbReference type="EMBL" id="ABW68368.1"/>
    </source>
</evidence>
<proteinExistence type="predicted"/>